<accession>A0A2N0Z744</accession>
<protein>
    <submittedName>
        <fullName evidence="1">Uncharacterized protein</fullName>
    </submittedName>
</protein>
<sequence length="288" mass="33516">MIFIVIQHAKQTTLIKKYWDLYESKKELSYLVKPSMPIMYFGNIKKYLESSIRIVTVGLNPSRRDFPEPDPFQRFQSMKQDHYYHFNQQYISALNQYFDDDPYNAWYNPAFENMLNGLDASFYNRKENTALHTDICTPLATNPTWGDLTKETKLELQKTGAPLWHELIDYLEPDIILISVAGEHLSKIQFETIKDWETIYTSLRDKPYLINSKQVRLSSGKTSSIYFGRASELPFGLVGAEEQFIIGKHIKKITEKSKNPAAFMPFIHPGLEVDGEDGEMFGWEEKVQ</sequence>
<organism evidence="1 2">
    <name type="scientific">Niallia nealsonii</name>
    <dbReference type="NCBI Taxonomy" id="115979"/>
    <lineage>
        <taxon>Bacteria</taxon>
        <taxon>Bacillati</taxon>
        <taxon>Bacillota</taxon>
        <taxon>Bacilli</taxon>
        <taxon>Bacillales</taxon>
        <taxon>Bacillaceae</taxon>
        <taxon>Niallia</taxon>
    </lineage>
</organism>
<comment type="caution">
    <text evidence="1">The sequence shown here is derived from an EMBL/GenBank/DDBJ whole genome shotgun (WGS) entry which is preliminary data.</text>
</comment>
<keyword evidence="2" id="KW-1185">Reference proteome</keyword>
<proteinExistence type="predicted"/>
<dbReference type="EMBL" id="PISE01000004">
    <property type="protein sequence ID" value="PKG25313.1"/>
    <property type="molecule type" value="Genomic_DNA"/>
</dbReference>
<gene>
    <name evidence="1" type="ORF">CWS01_02210</name>
</gene>
<name>A0A2N0Z744_9BACI</name>
<evidence type="ECO:0000313" key="2">
    <source>
        <dbReference type="Proteomes" id="UP000233375"/>
    </source>
</evidence>
<dbReference type="OrthoDB" id="6870466at2"/>
<dbReference type="RefSeq" id="WP_101175418.1">
    <property type="nucleotide sequence ID" value="NZ_PISE01000004.1"/>
</dbReference>
<evidence type="ECO:0000313" key="1">
    <source>
        <dbReference type="EMBL" id="PKG25313.1"/>
    </source>
</evidence>
<dbReference type="AlphaFoldDB" id="A0A2N0Z744"/>
<dbReference type="Proteomes" id="UP000233375">
    <property type="component" value="Unassembled WGS sequence"/>
</dbReference>
<reference evidence="1 2" key="1">
    <citation type="journal article" date="2003" name="Int. J. Syst. Evol. Microbiol.">
        <title>Bacillus nealsonii sp. nov., isolated from a spacecraft-assembly facility, whose spores are gamma-radiation resistant.</title>
        <authorList>
            <person name="Venkateswaran K."/>
            <person name="Kempf M."/>
            <person name="Chen F."/>
            <person name="Satomi M."/>
            <person name="Nicholson W."/>
            <person name="Kern R."/>
        </authorList>
    </citation>
    <scope>NUCLEOTIDE SEQUENCE [LARGE SCALE GENOMIC DNA]</scope>
    <source>
        <strain evidence="1 2">FO-92</strain>
    </source>
</reference>